<keyword evidence="3" id="KW-1185">Reference proteome</keyword>
<dbReference type="KEGG" id="sphl:LPB140_01320"/>
<organism evidence="2 3">
    <name type="scientific">Sphingorhabdus lutea</name>
    <dbReference type="NCBI Taxonomy" id="1913578"/>
    <lineage>
        <taxon>Bacteria</taxon>
        <taxon>Pseudomonadati</taxon>
        <taxon>Pseudomonadota</taxon>
        <taxon>Alphaproteobacteria</taxon>
        <taxon>Sphingomonadales</taxon>
        <taxon>Sphingomonadaceae</taxon>
        <taxon>Sphingorhabdus</taxon>
    </lineage>
</organism>
<dbReference type="EMBL" id="CP018154">
    <property type="protein sequence ID" value="APG61698.1"/>
    <property type="molecule type" value="Genomic_DNA"/>
</dbReference>
<proteinExistence type="predicted"/>
<protein>
    <submittedName>
        <fullName evidence="2">Uncharacterized protein</fullName>
    </submittedName>
</protein>
<accession>A0A1L3J9A1</accession>
<gene>
    <name evidence="2" type="ORF">LPB140_01320</name>
</gene>
<dbReference type="PROSITE" id="PS51257">
    <property type="entry name" value="PROKAR_LIPOPROTEIN"/>
    <property type="match status" value="1"/>
</dbReference>
<keyword evidence="1" id="KW-0732">Signal</keyword>
<evidence type="ECO:0000313" key="2">
    <source>
        <dbReference type="EMBL" id="APG61698.1"/>
    </source>
</evidence>
<reference evidence="2 3" key="1">
    <citation type="submission" date="2016-11" db="EMBL/GenBank/DDBJ databases">
        <title>Sphingorhabdus sp. LPB0140, isolated from marine environment.</title>
        <authorList>
            <person name="Kim E."/>
            <person name="Yi H."/>
        </authorList>
    </citation>
    <scope>NUCLEOTIDE SEQUENCE [LARGE SCALE GENOMIC DNA]</scope>
    <source>
        <strain evidence="2 3">LPB0140</strain>
    </source>
</reference>
<dbReference type="STRING" id="1913578.LPB140_01320"/>
<evidence type="ECO:0000313" key="3">
    <source>
        <dbReference type="Proteomes" id="UP000242561"/>
    </source>
</evidence>
<evidence type="ECO:0000256" key="1">
    <source>
        <dbReference type="SAM" id="SignalP"/>
    </source>
</evidence>
<name>A0A1L3J9A1_9SPHN</name>
<dbReference type="Proteomes" id="UP000242561">
    <property type="component" value="Chromosome"/>
</dbReference>
<feature type="signal peptide" evidence="1">
    <location>
        <begin position="1"/>
        <end position="24"/>
    </location>
</feature>
<feature type="chain" id="PRO_5012746928" evidence="1">
    <location>
        <begin position="25"/>
        <end position="133"/>
    </location>
</feature>
<dbReference type="AlphaFoldDB" id="A0A1L3J9A1"/>
<sequence>MRYHHHKINILILSLAGMTLSACGGTNNAPKTAPAAARAPILMGGDVAITDKRGLESVLGRDKNSLVRMFGEPRLDVQEPYGRKLQFVGKACILDAYLYPEGKGNSEIVTHVDARRRDGAEVDRAACVNALSR</sequence>
<dbReference type="RefSeq" id="WP_072558344.1">
    <property type="nucleotide sequence ID" value="NZ_CP018154.1"/>
</dbReference>
<dbReference type="OrthoDB" id="8482143at2"/>